<protein>
    <submittedName>
        <fullName evidence="2">DUF6970 domain-containing protein</fullName>
    </submittedName>
</protein>
<dbReference type="EMBL" id="JBHSKT010000005">
    <property type="protein sequence ID" value="MFC5270957.1"/>
    <property type="molecule type" value="Genomic_DNA"/>
</dbReference>
<feature type="domain" description="DUF6970" evidence="1">
    <location>
        <begin position="55"/>
        <end position="130"/>
    </location>
</feature>
<dbReference type="Proteomes" id="UP001596161">
    <property type="component" value="Unassembled WGS sequence"/>
</dbReference>
<gene>
    <name evidence="2" type="ORF">ACFPIB_10070</name>
</gene>
<dbReference type="Pfam" id="PF22311">
    <property type="entry name" value="DUF6970"/>
    <property type="match status" value="1"/>
</dbReference>
<accession>A0ABW0E987</accession>
<comment type="caution">
    <text evidence="2">The sequence shown here is derived from an EMBL/GenBank/DDBJ whole genome shotgun (WGS) entry which is preliminary data.</text>
</comment>
<evidence type="ECO:0000259" key="1">
    <source>
        <dbReference type="Pfam" id="PF22311"/>
    </source>
</evidence>
<dbReference type="RefSeq" id="WP_378017325.1">
    <property type="nucleotide sequence ID" value="NZ_JBHSKT010000005.1"/>
</dbReference>
<sequence length="133" mass="15187">MMLAYQNIRPLFLLVFIAFFTNCQKPIATQNGTVSDVKTHDAGMPAWLKEKIAAFEKDKPANPPVKIYSYQYQNQQVYFITGRCCDIPSEVYSVEGQQLCQPDGGYTGRGDGKCADFFTNRSEEKLIWEDLRK</sequence>
<keyword evidence="3" id="KW-1185">Reference proteome</keyword>
<name>A0ABW0E987_9BACT</name>
<evidence type="ECO:0000313" key="3">
    <source>
        <dbReference type="Proteomes" id="UP001596161"/>
    </source>
</evidence>
<proteinExistence type="predicted"/>
<evidence type="ECO:0000313" key="2">
    <source>
        <dbReference type="EMBL" id="MFC5270957.1"/>
    </source>
</evidence>
<organism evidence="2 3">
    <name type="scientific">Adhaeribacter terreus</name>
    <dbReference type="NCBI Taxonomy" id="529703"/>
    <lineage>
        <taxon>Bacteria</taxon>
        <taxon>Pseudomonadati</taxon>
        <taxon>Bacteroidota</taxon>
        <taxon>Cytophagia</taxon>
        <taxon>Cytophagales</taxon>
        <taxon>Hymenobacteraceae</taxon>
        <taxon>Adhaeribacter</taxon>
    </lineage>
</organism>
<dbReference type="InterPro" id="IPR054243">
    <property type="entry name" value="DUF6970"/>
</dbReference>
<reference evidence="3" key="1">
    <citation type="journal article" date="2019" name="Int. J. Syst. Evol. Microbiol.">
        <title>The Global Catalogue of Microorganisms (GCM) 10K type strain sequencing project: providing services to taxonomists for standard genome sequencing and annotation.</title>
        <authorList>
            <consortium name="The Broad Institute Genomics Platform"/>
            <consortium name="The Broad Institute Genome Sequencing Center for Infectious Disease"/>
            <person name="Wu L."/>
            <person name="Ma J."/>
        </authorList>
    </citation>
    <scope>NUCLEOTIDE SEQUENCE [LARGE SCALE GENOMIC DNA]</scope>
    <source>
        <strain evidence="3">KACC 12602</strain>
    </source>
</reference>